<evidence type="ECO:0000256" key="11">
    <source>
        <dbReference type="SAM" id="Phobius"/>
    </source>
</evidence>
<dbReference type="Gene3D" id="3.30.10.20">
    <property type="match status" value="3"/>
</dbReference>
<comment type="catalytic activity">
    <reaction evidence="7">
        <text>L-threonyl-[protein] + ATP = O-phospho-L-threonyl-[protein] + ADP + H(+)</text>
        <dbReference type="Rhea" id="RHEA:46608"/>
        <dbReference type="Rhea" id="RHEA-COMP:11060"/>
        <dbReference type="Rhea" id="RHEA-COMP:11605"/>
        <dbReference type="ChEBI" id="CHEBI:15378"/>
        <dbReference type="ChEBI" id="CHEBI:30013"/>
        <dbReference type="ChEBI" id="CHEBI:30616"/>
        <dbReference type="ChEBI" id="CHEBI:61977"/>
        <dbReference type="ChEBI" id="CHEBI:456216"/>
        <dbReference type="EC" id="2.7.11.1"/>
    </reaction>
</comment>
<feature type="domain" description="PASTA" evidence="13">
    <location>
        <begin position="359"/>
        <end position="426"/>
    </location>
</feature>
<dbReference type="PROSITE" id="PS50011">
    <property type="entry name" value="PROTEIN_KINASE_DOM"/>
    <property type="match status" value="1"/>
</dbReference>
<dbReference type="InterPro" id="IPR008271">
    <property type="entry name" value="Ser/Thr_kinase_AS"/>
</dbReference>
<proteinExistence type="predicted"/>
<evidence type="ECO:0000256" key="3">
    <source>
        <dbReference type="ARBA" id="ARBA00022679"/>
    </source>
</evidence>
<keyword evidence="11" id="KW-0472">Membrane</keyword>
<dbReference type="FunFam" id="3.30.200.20:FF:000035">
    <property type="entry name" value="Serine/threonine protein kinase Stk1"/>
    <property type="match status" value="1"/>
</dbReference>
<protein>
    <recommendedName>
        <fullName evidence="1">non-specific serine/threonine protein kinase</fullName>
        <ecNumber evidence="1">2.7.11.1</ecNumber>
    </recommendedName>
</protein>
<evidence type="ECO:0000313" key="14">
    <source>
        <dbReference type="EMBL" id="VEJ35600.1"/>
    </source>
</evidence>
<dbReference type="KEGG" id="piv:NCTC13079_00774"/>
<dbReference type="EMBL" id="LR134523">
    <property type="protein sequence ID" value="VEJ35600.1"/>
    <property type="molecule type" value="Genomic_DNA"/>
</dbReference>
<keyword evidence="2" id="KW-0723">Serine/threonine-protein kinase</keyword>
<accession>A0A448V1B9</accession>
<keyword evidence="5 14" id="KW-0418">Kinase</keyword>
<dbReference type="PANTHER" id="PTHR43289">
    <property type="entry name" value="MITOGEN-ACTIVATED PROTEIN KINASE KINASE KINASE 20-RELATED"/>
    <property type="match status" value="1"/>
</dbReference>
<dbReference type="CDD" id="cd06577">
    <property type="entry name" value="PASTA_pknB"/>
    <property type="match status" value="3"/>
</dbReference>
<dbReference type="InterPro" id="IPR005543">
    <property type="entry name" value="PASTA_dom"/>
</dbReference>
<dbReference type="NCBIfam" id="NF033483">
    <property type="entry name" value="PknB_PASTA_kin"/>
    <property type="match status" value="1"/>
</dbReference>
<evidence type="ECO:0000256" key="5">
    <source>
        <dbReference type="ARBA" id="ARBA00022777"/>
    </source>
</evidence>
<dbReference type="GO" id="GO:0005524">
    <property type="term" value="F:ATP binding"/>
    <property type="evidence" value="ECO:0007669"/>
    <property type="project" value="UniProtKB-UniRule"/>
</dbReference>
<dbReference type="GO" id="GO:0004674">
    <property type="term" value="F:protein serine/threonine kinase activity"/>
    <property type="evidence" value="ECO:0007669"/>
    <property type="project" value="UniProtKB-KW"/>
</dbReference>
<evidence type="ECO:0000259" key="13">
    <source>
        <dbReference type="PROSITE" id="PS51178"/>
    </source>
</evidence>
<evidence type="ECO:0000256" key="8">
    <source>
        <dbReference type="ARBA" id="ARBA00048679"/>
    </source>
</evidence>
<dbReference type="EC" id="2.7.11.1" evidence="1"/>
<dbReference type="RefSeq" id="WP_164715211.1">
    <property type="nucleotide sequence ID" value="NZ_JAUSWF010000001.1"/>
</dbReference>
<keyword evidence="6 9" id="KW-0067">ATP-binding</keyword>
<feature type="domain" description="PASTA" evidence="13">
    <location>
        <begin position="497"/>
        <end position="564"/>
    </location>
</feature>
<dbReference type="Gene3D" id="3.30.200.20">
    <property type="entry name" value="Phosphorylase Kinase, domain 1"/>
    <property type="match status" value="1"/>
</dbReference>
<dbReference type="PROSITE" id="PS51178">
    <property type="entry name" value="PASTA"/>
    <property type="match status" value="3"/>
</dbReference>
<evidence type="ECO:0000313" key="15">
    <source>
        <dbReference type="Proteomes" id="UP000269544"/>
    </source>
</evidence>
<organism evidence="14 15">
    <name type="scientific">Aedoeadaptatus ivorii</name>
    <dbReference type="NCBI Taxonomy" id="54006"/>
    <lineage>
        <taxon>Bacteria</taxon>
        <taxon>Bacillati</taxon>
        <taxon>Bacillota</taxon>
        <taxon>Tissierellia</taxon>
        <taxon>Tissierellales</taxon>
        <taxon>Peptoniphilaceae</taxon>
        <taxon>Aedoeadaptatus</taxon>
    </lineage>
</organism>
<dbReference type="PANTHER" id="PTHR43289:SF34">
    <property type="entry name" value="SERINE_THREONINE-PROTEIN KINASE YBDM-RELATED"/>
    <property type="match status" value="1"/>
</dbReference>
<dbReference type="InterPro" id="IPR000719">
    <property type="entry name" value="Prot_kinase_dom"/>
</dbReference>
<keyword evidence="4 9" id="KW-0547">Nucleotide-binding</keyword>
<comment type="catalytic activity">
    <reaction evidence="8">
        <text>L-seryl-[protein] + ATP = O-phospho-L-seryl-[protein] + ADP + H(+)</text>
        <dbReference type="Rhea" id="RHEA:17989"/>
        <dbReference type="Rhea" id="RHEA-COMP:9863"/>
        <dbReference type="Rhea" id="RHEA-COMP:11604"/>
        <dbReference type="ChEBI" id="CHEBI:15378"/>
        <dbReference type="ChEBI" id="CHEBI:29999"/>
        <dbReference type="ChEBI" id="CHEBI:30616"/>
        <dbReference type="ChEBI" id="CHEBI:83421"/>
        <dbReference type="ChEBI" id="CHEBI:456216"/>
        <dbReference type="EC" id="2.7.11.1"/>
    </reaction>
</comment>
<evidence type="ECO:0000256" key="2">
    <source>
        <dbReference type="ARBA" id="ARBA00022527"/>
    </source>
</evidence>
<feature type="binding site" evidence="9">
    <location>
        <position position="36"/>
    </location>
    <ligand>
        <name>ATP</name>
        <dbReference type="ChEBI" id="CHEBI:30616"/>
    </ligand>
</feature>
<dbReference type="Pfam" id="PF00069">
    <property type="entry name" value="Pkinase"/>
    <property type="match status" value="1"/>
</dbReference>
<dbReference type="SMART" id="SM00220">
    <property type="entry name" value="S_TKc"/>
    <property type="match status" value="1"/>
</dbReference>
<dbReference type="SUPFAM" id="SSF56112">
    <property type="entry name" value="Protein kinase-like (PK-like)"/>
    <property type="match status" value="1"/>
</dbReference>
<feature type="transmembrane region" description="Helical" evidence="11">
    <location>
        <begin position="327"/>
        <end position="347"/>
    </location>
</feature>
<evidence type="ECO:0000256" key="10">
    <source>
        <dbReference type="SAM" id="MobiDB-lite"/>
    </source>
</evidence>
<feature type="domain" description="Protein kinase" evidence="12">
    <location>
        <begin position="7"/>
        <end position="271"/>
    </location>
</feature>
<dbReference type="Pfam" id="PF03793">
    <property type="entry name" value="PASTA"/>
    <property type="match status" value="3"/>
</dbReference>
<reference evidence="14 15" key="1">
    <citation type="submission" date="2018-12" db="EMBL/GenBank/DDBJ databases">
        <authorList>
            <consortium name="Pathogen Informatics"/>
        </authorList>
    </citation>
    <scope>NUCLEOTIDE SEQUENCE [LARGE SCALE GENOMIC DNA]</scope>
    <source>
        <strain evidence="14 15">NCTC13079</strain>
    </source>
</reference>
<evidence type="ECO:0000256" key="1">
    <source>
        <dbReference type="ARBA" id="ARBA00012513"/>
    </source>
</evidence>
<sequence>MILADRYECLDKIGSGGMGDVYKAHDRRLDRIVAIKVLKSEYNEDDNFIRKFRRESLAAASISHPNIVSIYDVGMETIDGDDVYYIVMEYIDGKTLKELVREEGMLPQNQALNYLIQIAEALKIAHSKNIIHRDIKSQNIMVTRDNRVKVTDFGIARMAGNATVTVTNAVMGSVHYFSPEQARGQKVDARSDIYSMGIVLFEMLTGDVPFDSENPITVALMHVQNKIPLPSERNPRVSAEVDQVFAHMTEKKPSDRYDNVGLIIEDVKAILLGKVYGSSRPVEPTRTTVVIPPERQKAPGNTAPIQAAENEEQNAAKKPKKKQSNPVAMVAGVLLALLLLFGVAFGGSKIKDILTTNQEMSAVEMVDLIGKDVSEAKDFAASNDLDLGIEEKESDEGLKPGTILAQSVEAGQVLKKGDRFSVTIAKDIEKIVVPDLENMTISEAQSALRNLGLKLVVDKTEYNDQVPSERIIRQKPDAETEIEKNASVHVVISKGQDAKMTVVPNLKGVTLDKAKALLAEQGLKLGNVEEREDITVGPGEVVWQQYNSGNQIPAGSRVDIILSKRPEPEEPEEEPTEDDNSGENTGVTEKTLSAQVPADGNTHKIEVIIHSKGTDRVIQKEEVMGGSSISYPVKGATGDRASIRIDGSTVQTVNF</sequence>
<dbReference type="SMART" id="SM00740">
    <property type="entry name" value="PASTA"/>
    <property type="match status" value="3"/>
</dbReference>
<dbReference type="PROSITE" id="PS00108">
    <property type="entry name" value="PROTEIN_KINASE_ST"/>
    <property type="match status" value="1"/>
</dbReference>
<dbReference type="CDD" id="cd14014">
    <property type="entry name" value="STKc_PknB_like"/>
    <property type="match status" value="1"/>
</dbReference>
<dbReference type="GO" id="GO:0106310">
    <property type="term" value="F:protein serine kinase activity"/>
    <property type="evidence" value="ECO:0007669"/>
    <property type="project" value="RHEA"/>
</dbReference>
<feature type="domain" description="PASTA" evidence="13">
    <location>
        <begin position="427"/>
        <end position="494"/>
    </location>
</feature>
<keyword evidence="3 14" id="KW-0808">Transferase</keyword>
<evidence type="ECO:0000256" key="7">
    <source>
        <dbReference type="ARBA" id="ARBA00047899"/>
    </source>
</evidence>
<dbReference type="InterPro" id="IPR011009">
    <property type="entry name" value="Kinase-like_dom_sf"/>
</dbReference>
<dbReference type="AlphaFoldDB" id="A0A448V1B9"/>
<keyword evidence="11" id="KW-0812">Transmembrane</keyword>
<dbReference type="InterPro" id="IPR017441">
    <property type="entry name" value="Protein_kinase_ATP_BS"/>
</dbReference>
<evidence type="ECO:0000259" key="12">
    <source>
        <dbReference type="PROSITE" id="PS50011"/>
    </source>
</evidence>
<dbReference type="Gene3D" id="1.10.510.10">
    <property type="entry name" value="Transferase(Phosphotransferase) domain 1"/>
    <property type="match status" value="1"/>
</dbReference>
<evidence type="ECO:0000256" key="6">
    <source>
        <dbReference type="ARBA" id="ARBA00022840"/>
    </source>
</evidence>
<keyword evidence="11" id="KW-1133">Transmembrane helix</keyword>
<feature type="region of interest" description="Disordered" evidence="10">
    <location>
        <begin position="566"/>
        <end position="586"/>
    </location>
</feature>
<name>A0A448V1B9_9FIRM</name>
<evidence type="ECO:0000256" key="4">
    <source>
        <dbReference type="ARBA" id="ARBA00022741"/>
    </source>
</evidence>
<keyword evidence="15" id="KW-1185">Reference proteome</keyword>
<dbReference type="PROSITE" id="PS00107">
    <property type="entry name" value="PROTEIN_KINASE_ATP"/>
    <property type="match status" value="1"/>
</dbReference>
<feature type="compositionally biased region" description="Acidic residues" evidence="10">
    <location>
        <begin position="569"/>
        <end position="581"/>
    </location>
</feature>
<dbReference type="FunFam" id="1.10.510.10:FF:000021">
    <property type="entry name" value="Serine/threonine protein kinase"/>
    <property type="match status" value="1"/>
</dbReference>
<dbReference type="Proteomes" id="UP000269544">
    <property type="component" value="Chromosome"/>
</dbReference>
<gene>
    <name evidence="14" type="primary">prkC</name>
    <name evidence="14" type="ORF">NCTC13079_00774</name>
</gene>
<evidence type="ECO:0000256" key="9">
    <source>
        <dbReference type="PROSITE-ProRule" id="PRU10141"/>
    </source>
</evidence>